<keyword evidence="2 4" id="KW-0195">Cyclin</keyword>
<dbReference type="AlphaFoldDB" id="A0A1J4L015"/>
<dbReference type="Gene3D" id="1.10.472.10">
    <property type="entry name" value="Cyclin-like"/>
    <property type="match status" value="2"/>
</dbReference>
<dbReference type="RefSeq" id="XP_068369890.1">
    <property type="nucleotide sequence ID" value="XM_068513876.1"/>
</dbReference>
<keyword evidence="9" id="KW-1185">Reference proteome</keyword>
<sequence>MQLQETNRISQGFRTKEILSSSLSQPLANIHKSTHVLEDDSEYSDPEFDDSEDEEESVEEEEATNSTSIIINQAKKEEINIRSSCQMFLKTQTEIKTNYREVAVKWLLKLHYNFHLANDVLFNAITYFDILLSNKKIPKSELQLYAVVCYWVSAKVDTRVQPSVAQFNNLSGEHFTNELFSRVEIELLGVLGYKLSFPTSKFFMRQPLTLLGADEKVTHVSRLVSEVALIKFDFMDYRPSINAAASVIISFACLGHTDKAIEMIKTELLDGSNMESLLNCTKLQCKYSKEFIATHKESSSNEVKSLFDLVNMEIDFDNMFQIASESICV</sequence>
<protein>
    <submittedName>
        <fullName evidence="8">Cyclin, N-terminal domain containing protein</fullName>
    </submittedName>
</protein>
<dbReference type="Pfam" id="PF00134">
    <property type="entry name" value="Cyclin_N"/>
    <property type="match status" value="1"/>
</dbReference>
<accession>A0A1J4L015</accession>
<dbReference type="InterPro" id="IPR006671">
    <property type="entry name" value="Cyclin_N"/>
</dbReference>
<keyword evidence="3" id="KW-0131">Cell cycle</keyword>
<dbReference type="SUPFAM" id="SSF47954">
    <property type="entry name" value="Cyclin-like"/>
    <property type="match status" value="2"/>
</dbReference>
<reference evidence="8" key="1">
    <citation type="submission" date="2016-10" db="EMBL/GenBank/DDBJ databases">
        <authorList>
            <person name="Benchimol M."/>
            <person name="Almeida L.G."/>
            <person name="Vasconcelos A.T."/>
            <person name="Perreira-Neves A."/>
            <person name="Rosa I.A."/>
            <person name="Tasca T."/>
            <person name="Bogo M.R."/>
            <person name="de Souza W."/>
        </authorList>
    </citation>
    <scope>NUCLEOTIDE SEQUENCE [LARGE SCALE GENOMIC DNA]</scope>
    <source>
        <strain evidence="8">K</strain>
    </source>
</reference>
<dbReference type="EMBL" id="MLAK01000076">
    <property type="protein sequence ID" value="OHT16754.1"/>
    <property type="molecule type" value="Genomic_DNA"/>
</dbReference>
<evidence type="ECO:0000256" key="1">
    <source>
        <dbReference type="ARBA" id="ARBA00022618"/>
    </source>
</evidence>
<feature type="compositionally biased region" description="Acidic residues" evidence="5">
    <location>
        <begin position="39"/>
        <end position="63"/>
    </location>
</feature>
<feature type="region of interest" description="Disordered" evidence="5">
    <location>
        <begin position="34"/>
        <end position="65"/>
    </location>
</feature>
<proteinExistence type="inferred from homology"/>
<feature type="domain" description="Cyclin C-terminal" evidence="7">
    <location>
        <begin position="198"/>
        <end position="310"/>
    </location>
</feature>
<dbReference type="SMART" id="SM00385">
    <property type="entry name" value="CYCLIN"/>
    <property type="match status" value="2"/>
</dbReference>
<evidence type="ECO:0000256" key="2">
    <source>
        <dbReference type="ARBA" id="ARBA00023127"/>
    </source>
</evidence>
<dbReference type="InterPro" id="IPR013763">
    <property type="entry name" value="Cyclin-like_dom"/>
</dbReference>
<feature type="domain" description="Cyclin-like" evidence="6">
    <location>
        <begin position="202"/>
        <end position="286"/>
    </location>
</feature>
<dbReference type="GO" id="GO:0051301">
    <property type="term" value="P:cell division"/>
    <property type="evidence" value="ECO:0007669"/>
    <property type="project" value="UniProtKB-KW"/>
</dbReference>
<evidence type="ECO:0000259" key="6">
    <source>
        <dbReference type="SMART" id="SM00385"/>
    </source>
</evidence>
<evidence type="ECO:0000259" key="7">
    <source>
        <dbReference type="SMART" id="SM01332"/>
    </source>
</evidence>
<dbReference type="InterPro" id="IPR039361">
    <property type="entry name" value="Cyclin"/>
</dbReference>
<dbReference type="FunFam" id="1.10.472.10:FF:000010">
    <property type="entry name" value="G1/S-specific cyclin Cln1"/>
    <property type="match status" value="1"/>
</dbReference>
<evidence type="ECO:0000313" key="8">
    <source>
        <dbReference type="EMBL" id="OHT16754.1"/>
    </source>
</evidence>
<comment type="similarity">
    <text evidence="4">Belongs to the cyclin family.</text>
</comment>
<dbReference type="Pfam" id="PF02984">
    <property type="entry name" value="Cyclin_C"/>
    <property type="match status" value="1"/>
</dbReference>
<dbReference type="Proteomes" id="UP000179807">
    <property type="component" value="Unassembled WGS sequence"/>
</dbReference>
<evidence type="ECO:0000256" key="3">
    <source>
        <dbReference type="ARBA" id="ARBA00023306"/>
    </source>
</evidence>
<keyword evidence="1" id="KW-0132">Cell division</keyword>
<dbReference type="GO" id="GO:0051726">
    <property type="term" value="P:regulation of cell cycle"/>
    <property type="evidence" value="ECO:0007669"/>
    <property type="project" value="UniProtKB-ARBA"/>
</dbReference>
<dbReference type="GO" id="GO:0019887">
    <property type="term" value="F:protein kinase regulator activity"/>
    <property type="evidence" value="ECO:0007669"/>
    <property type="project" value="UniProtKB-ARBA"/>
</dbReference>
<dbReference type="InterPro" id="IPR004367">
    <property type="entry name" value="Cyclin_C-dom"/>
</dbReference>
<dbReference type="GeneID" id="94848580"/>
<dbReference type="InterPro" id="IPR036915">
    <property type="entry name" value="Cyclin-like_sf"/>
</dbReference>
<comment type="caution">
    <text evidence="8">The sequence shown here is derived from an EMBL/GenBank/DDBJ whole genome shotgun (WGS) entry which is preliminary data.</text>
</comment>
<feature type="domain" description="Cyclin-like" evidence="6">
    <location>
        <begin position="105"/>
        <end position="189"/>
    </location>
</feature>
<evidence type="ECO:0000256" key="5">
    <source>
        <dbReference type="SAM" id="MobiDB-lite"/>
    </source>
</evidence>
<dbReference type="CDD" id="cd20537">
    <property type="entry name" value="CYCLIN_CCNO-like_rpt2"/>
    <property type="match status" value="1"/>
</dbReference>
<dbReference type="PANTHER" id="PTHR10177">
    <property type="entry name" value="CYCLINS"/>
    <property type="match status" value="1"/>
</dbReference>
<name>A0A1J4L015_9EUKA</name>
<gene>
    <name evidence="8" type="ORF">TRFO_41606</name>
</gene>
<dbReference type="OrthoDB" id="5590282at2759"/>
<evidence type="ECO:0000256" key="4">
    <source>
        <dbReference type="RuleBase" id="RU000383"/>
    </source>
</evidence>
<evidence type="ECO:0000313" key="9">
    <source>
        <dbReference type="Proteomes" id="UP000179807"/>
    </source>
</evidence>
<dbReference type="VEuPathDB" id="TrichDB:TRFO_41606"/>
<dbReference type="SMART" id="SM01332">
    <property type="entry name" value="Cyclin_C"/>
    <property type="match status" value="1"/>
</dbReference>
<organism evidence="8 9">
    <name type="scientific">Tritrichomonas foetus</name>
    <dbReference type="NCBI Taxonomy" id="1144522"/>
    <lineage>
        <taxon>Eukaryota</taxon>
        <taxon>Metamonada</taxon>
        <taxon>Parabasalia</taxon>
        <taxon>Tritrichomonadida</taxon>
        <taxon>Tritrichomonadidae</taxon>
        <taxon>Tritrichomonas</taxon>
    </lineage>
</organism>